<feature type="compositionally biased region" description="Basic and acidic residues" evidence="1">
    <location>
        <begin position="13"/>
        <end position="27"/>
    </location>
</feature>
<feature type="compositionally biased region" description="Basic and acidic residues" evidence="1">
    <location>
        <begin position="91"/>
        <end position="110"/>
    </location>
</feature>
<reference evidence="2" key="1">
    <citation type="journal article" date="2022" name="Proc. Natl. Acad. Sci. U.S.A.">
        <title>Life cycle and functional genomics of the unicellular red alga Galdieria for elucidating algal and plant evolution and industrial use.</title>
        <authorList>
            <person name="Hirooka S."/>
            <person name="Itabashi T."/>
            <person name="Ichinose T.M."/>
            <person name="Onuma R."/>
            <person name="Fujiwara T."/>
            <person name="Yamashita S."/>
            <person name="Jong L.W."/>
            <person name="Tomita R."/>
            <person name="Iwane A.H."/>
            <person name="Miyagishima S.Y."/>
        </authorList>
    </citation>
    <scope>NUCLEOTIDE SEQUENCE</scope>
    <source>
        <strain evidence="2">NBRC 102759</strain>
    </source>
</reference>
<dbReference type="InterPro" id="IPR011989">
    <property type="entry name" value="ARM-like"/>
</dbReference>
<feature type="compositionally biased region" description="Basic and acidic residues" evidence="1">
    <location>
        <begin position="196"/>
        <end position="248"/>
    </location>
</feature>
<proteinExistence type="predicted"/>
<accession>A0A9C7USK3</accession>
<protein>
    <recommendedName>
        <fullName evidence="4">TOG domain-containing protein</fullName>
    </recommendedName>
</protein>
<keyword evidence="3" id="KW-1185">Reference proteome</keyword>
<comment type="caution">
    <text evidence="2">The sequence shown here is derived from an EMBL/GenBank/DDBJ whole genome shotgun (WGS) entry which is preliminary data.</text>
</comment>
<evidence type="ECO:0000313" key="3">
    <source>
        <dbReference type="Proteomes" id="UP001061958"/>
    </source>
</evidence>
<feature type="compositionally biased region" description="Polar residues" evidence="1">
    <location>
        <begin position="111"/>
        <end position="128"/>
    </location>
</feature>
<dbReference type="AlphaFoldDB" id="A0A9C7USK3"/>
<organism evidence="2 3">
    <name type="scientific">Galdieria partita</name>
    <dbReference type="NCBI Taxonomy" id="83374"/>
    <lineage>
        <taxon>Eukaryota</taxon>
        <taxon>Rhodophyta</taxon>
        <taxon>Bangiophyceae</taxon>
        <taxon>Galdieriales</taxon>
        <taxon>Galdieriaceae</taxon>
        <taxon>Galdieria</taxon>
    </lineage>
</organism>
<dbReference type="EMBL" id="BQMJ01000047">
    <property type="protein sequence ID" value="GJQ13747.1"/>
    <property type="molecule type" value="Genomic_DNA"/>
</dbReference>
<feature type="region of interest" description="Disordered" evidence="1">
    <location>
        <begin position="1"/>
        <end position="278"/>
    </location>
</feature>
<feature type="compositionally biased region" description="Basic and acidic residues" evidence="1">
    <location>
        <begin position="137"/>
        <end position="151"/>
    </location>
</feature>
<evidence type="ECO:0000256" key="1">
    <source>
        <dbReference type="SAM" id="MobiDB-lite"/>
    </source>
</evidence>
<dbReference type="OrthoDB" id="46159at2759"/>
<dbReference type="Gene3D" id="1.25.10.10">
    <property type="entry name" value="Leucine-rich Repeat Variant"/>
    <property type="match status" value="1"/>
</dbReference>
<dbReference type="Proteomes" id="UP001061958">
    <property type="component" value="Unassembled WGS sequence"/>
</dbReference>
<gene>
    <name evidence="2" type="ORF">GpartN1_g5538.t1</name>
</gene>
<evidence type="ECO:0008006" key="4">
    <source>
        <dbReference type="Google" id="ProtNLM"/>
    </source>
</evidence>
<feature type="compositionally biased region" description="Polar residues" evidence="1">
    <location>
        <begin position="1"/>
        <end position="12"/>
    </location>
</feature>
<sequence>MPQPVQQPLKQLNNEKRQSRVASDKARQAISTISQGLNRKKQPEVPDENQLIKENTLISLSTTQQQTENEEAKQKKRSSKRPTKGDSFPLTERRGNDPNRQYEHACRNESRGTGFTENQILSTTTSTPNEKEENDIECTKTKELASTEQTKKSPKGRKERKGPTIGQVLRMRSLKPHEMNSHLTWAKENLQGSVKLSEESSREDIEAAQHHNNPRIDKIQPEEKKETHDIIVEQKETAEKDCSSKTDNSKFMTGKQQRKDVSPIDATNSGKFGSSDKKIKSTKTCKDALETNKQKETNQSTKILSERYPWEQSGYADGVGISKTLNEEEIAKECIDWTLVLQNLGNNWNYRVATLKRIRVAISRPFLHESSKYAEVLSNDALINALITQTKDLRSSLVKEAFETIAVVSEKFGACNEFFVVASKFLEKACLASVVRTTKVIAIPAEECGQRIVASTPAEAVLPVLCSTIRFGSHPVAREKATSYLLGILKRGTPLIRDPTRVSYLIQREGSNPENEDKLKAGSYSASEFLTDASALDCLKDVVISSIGDSQGKTREGGLYCLNEMKTHWPEYTKSLLESLDPSLLRRAVNSLSTNSDECVSTKPNKALKTIKELKAEARQSESQKYSSSMITDKIASDEETCLSTAISQVKIEENQKPGKQTATAKICCDNLVPIEKTSSKTKGTESCTIRNLRSRTVHKSD</sequence>
<name>A0A9C7USK3_9RHOD</name>
<evidence type="ECO:0000313" key="2">
    <source>
        <dbReference type="EMBL" id="GJQ13747.1"/>
    </source>
</evidence>
<reference evidence="2" key="2">
    <citation type="submission" date="2022-01" db="EMBL/GenBank/DDBJ databases">
        <authorList>
            <person name="Hirooka S."/>
            <person name="Miyagishima S.Y."/>
        </authorList>
    </citation>
    <scope>NUCLEOTIDE SEQUENCE</scope>
    <source>
        <strain evidence="2">NBRC 102759</strain>
    </source>
</reference>
<feature type="compositionally biased region" description="Polar residues" evidence="1">
    <location>
        <begin position="52"/>
        <end position="61"/>
    </location>
</feature>